<feature type="compositionally biased region" description="Basic and acidic residues" evidence="11">
    <location>
        <begin position="150"/>
        <end position="159"/>
    </location>
</feature>
<comment type="function">
    <text evidence="6">Required for the export of mRNAs containing poly(A) tails from the nucleus into the cytoplasm.</text>
</comment>
<evidence type="ECO:0000313" key="13">
    <source>
        <dbReference type="Proteomes" id="UP000887566"/>
    </source>
</evidence>
<feature type="zinc finger region" description="C3H1-type" evidence="9">
    <location>
        <begin position="4"/>
        <end position="26"/>
    </location>
</feature>
<keyword evidence="10" id="KW-0175">Coiled coil</keyword>
<keyword evidence="2 9" id="KW-0479">Metal-binding</keyword>
<dbReference type="Proteomes" id="UP000887566">
    <property type="component" value="Unplaced"/>
</dbReference>
<dbReference type="AlphaFoldDB" id="A0A914WWX9"/>
<dbReference type="InterPro" id="IPR051767">
    <property type="entry name" value="Nucleoporin_NUP42"/>
</dbReference>
<comment type="subcellular location">
    <subcellularLocation>
        <location evidence="1">Nucleus membrane</location>
        <topology evidence="1">Peripheral membrane protein</topology>
        <orientation evidence="1">Cytoplasmic side</orientation>
    </subcellularLocation>
</comment>
<keyword evidence="5" id="KW-0539">Nucleus</keyword>
<dbReference type="PANTHER" id="PTHR46527:SF1">
    <property type="entry name" value="NUCLEOPORIN NUP42"/>
    <property type="match status" value="1"/>
</dbReference>
<dbReference type="Gene3D" id="4.10.1000.10">
    <property type="entry name" value="Zinc finger, CCCH-type"/>
    <property type="match status" value="1"/>
</dbReference>
<feature type="compositionally biased region" description="Polar residues" evidence="11">
    <location>
        <begin position="344"/>
        <end position="357"/>
    </location>
</feature>
<evidence type="ECO:0000313" key="14">
    <source>
        <dbReference type="WBParaSite" id="PSAMB.scaffold554size47312.g6908.t1"/>
    </source>
</evidence>
<sequence>MPAICKYYLQGNCRFGDKCRFYHPEDNNEEEDYNENYDENYDEGQMYGGQQQYQQQHYQQQHHQQQHHQQQHHQQQHHQQQQPRYPQQPRANFGHSDGRTDQRQGDFDARQQLTTAGRRVSSSTATVTASGYSGGGDASKYKWVSPLRRGSTEQQHERQQTSNQPLSAVTRQHSSGPTAQTTESPAVEAEDYADMIISDMETWMDSNQWPFSCYGFAGNKPCIFGFPDYSFEELRAEALEAKRNGTIREHRQTLADLERSYNVLQHRLQNLNDASYEQLLRGVDALLQHRPSSGKIDFGPELTFKRPSSSRRESRSSNAQAQQLPSSSGRSSGGPAGFSFALPPNQTSHNQASNESFYTPIDRLSEEDKAAFKSATFHAGAVPIQPPPVEFCK</sequence>
<feature type="compositionally biased region" description="Polar residues" evidence="11">
    <location>
        <begin position="160"/>
        <end position="184"/>
    </location>
</feature>
<evidence type="ECO:0000256" key="4">
    <source>
        <dbReference type="ARBA" id="ARBA00022833"/>
    </source>
</evidence>
<feature type="compositionally biased region" description="Low complexity" evidence="11">
    <location>
        <begin position="50"/>
        <end position="63"/>
    </location>
</feature>
<feature type="region of interest" description="Disordered" evidence="11">
    <location>
        <begin position="49"/>
        <end position="187"/>
    </location>
</feature>
<dbReference type="SMART" id="SM00356">
    <property type="entry name" value="ZnF_C3H1"/>
    <property type="match status" value="1"/>
</dbReference>
<feature type="compositionally biased region" description="Basic and acidic residues" evidence="11">
    <location>
        <begin position="96"/>
        <end position="109"/>
    </location>
</feature>
<accession>A0A914WWX9</accession>
<feature type="domain" description="C3H1-type" evidence="12">
    <location>
        <begin position="4"/>
        <end position="26"/>
    </location>
</feature>
<evidence type="ECO:0000256" key="8">
    <source>
        <dbReference type="ARBA" id="ARBA00042384"/>
    </source>
</evidence>
<feature type="compositionally biased region" description="Basic residues" evidence="11">
    <location>
        <begin position="64"/>
        <end position="76"/>
    </location>
</feature>
<feature type="coiled-coil region" evidence="10">
    <location>
        <begin position="247"/>
        <end position="274"/>
    </location>
</feature>
<organism evidence="13 14">
    <name type="scientific">Plectus sambesii</name>
    <dbReference type="NCBI Taxonomy" id="2011161"/>
    <lineage>
        <taxon>Eukaryota</taxon>
        <taxon>Metazoa</taxon>
        <taxon>Ecdysozoa</taxon>
        <taxon>Nematoda</taxon>
        <taxon>Chromadorea</taxon>
        <taxon>Plectida</taxon>
        <taxon>Plectina</taxon>
        <taxon>Plectoidea</taxon>
        <taxon>Plectidae</taxon>
        <taxon>Plectus</taxon>
    </lineage>
</organism>
<dbReference type="SUPFAM" id="SSF90229">
    <property type="entry name" value="CCCH zinc finger"/>
    <property type="match status" value="1"/>
</dbReference>
<evidence type="ECO:0000256" key="10">
    <source>
        <dbReference type="SAM" id="Coils"/>
    </source>
</evidence>
<evidence type="ECO:0000256" key="3">
    <source>
        <dbReference type="ARBA" id="ARBA00022771"/>
    </source>
</evidence>
<evidence type="ECO:0000256" key="5">
    <source>
        <dbReference type="ARBA" id="ARBA00023242"/>
    </source>
</evidence>
<dbReference type="PANTHER" id="PTHR46527">
    <property type="entry name" value="NUCLEOPORIN-LIKE PROTEIN 2"/>
    <property type="match status" value="1"/>
</dbReference>
<keyword evidence="3 9" id="KW-0863">Zinc-finger</keyword>
<proteinExistence type="predicted"/>
<keyword evidence="13" id="KW-1185">Reference proteome</keyword>
<evidence type="ECO:0000256" key="11">
    <source>
        <dbReference type="SAM" id="MobiDB-lite"/>
    </source>
</evidence>
<protein>
    <recommendedName>
        <fullName evidence="7">Nucleoporin NUP42</fullName>
    </recommendedName>
    <alternativeName>
        <fullName evidence="8">Nucleoporin-like protein 2</fullName>
    </alternativeName>
</protein>
<evidence type="ECO:0000256" key="9">
    <source>
        <dbReference type="PROSITE-ProRule" id="PRU00723"/>
    </source>
</evidence>
<feature type="compositionally biased region" description="Low complexity" evidence="11">
    <location>
        <begin position="117"/>
        <end position="131"/>
    </location>
</feature>
<evidence type="ECO:0000256" key="7">
    <source>
        <dbReference type="ARBA" id="ARBA00039886"/>
    </source>
</evidence>
<keyword evidence="4 9" id="KW-0862">Zinc</keyword>
<evidence type="ECO:0000259" key="12">
    <source>
        <dbReference type="PROSITE" id="PS50103"/>
    </source>
</evidence>
<dbReference type="Pfam" id="PF18044">
    <property type="entry name" value="zf-CCCH_4"/>
    <property type="match status" value="1"/>
</dbReference>
<evidence type="ECO:0000256" key="1">
    <source>
        <dbReference type="ARBA" id="ARBA00004335"/>
    </source>
</evidence>
<reference evidence="14" key="1">
    <citation type="submission" date="2022-11" db="UniProtKB">
        <authorList>
            <consortium name="WormBaseParasite"/>
        </authorList>
    </citation>
    <scope>IDENTIFICATION</scope>
</reference>
<dbReference type="GO" id="GO:0031965">
    <property type="term" value="C:nuclear membrane"/>
    <property type="evidence" value="ECO:0007669"/>
    <property type="project" value="UniProtKB-SubCell"/>
</dbReference>
<evidence type="ECO:0000256" key="2">
    <source>
        <dbReference type="ARBA" id="ARBA00022723"/>
    </source>
</evidence>
<dbReference type="InterPro" id="IPR036855">
    <property type="entry name" value="Znf_CCCH_sf"/>
</dbReference>
<feature type="region of interest" description="Disordered" evidence="11">
    <location>
        <begin position="297"/>
        <end position="361"/>
    </location>
</feature>
<name>A0A914WWX9_9BILA</name>
<dbReference type="WBParaSite" id="PSAMB.scaffold554size47312.g6908.t1">
    <property type="protein sequence ID" value="PSAMB.scaffold554size47312.g6908.t1"/>
    <property type="gene ID" value="PSAMB.scaffold554size47312.g6908"/>
</dbReference>
<dbReference type="InterPro" id="IPR000571">
    <property type="entry name" value="Znf_CCCH"/>
</dbReference>
<dbReference type="PROSITE" id="PS50103">
    <property type="entry name" value="ZF_C3H1"/>
    <property type="match status" value="1"/>
</dbReference>
<dbReference type="GO" id="GO:0008270">
    <property type="term" value="F:zinc ion binding"/>
    <property type="evidence" value="ECO:0007669"/>
    <property type="project" value="UniProtKB-KW"/>
</dbReference>
<dbReference type="InterPro" id="IPR041367">
    <property type="entry name" value="Znf-CCCH_4"/>
</dbReference>
<evidence type="ECO:0000256" key="6">
    <source>
        <dbReference type="ARBA" id="ARBA00037262"/>
    </source>
</evidence>